<name>A0A2N5XUK4_9HYPH</name>
<dbReference type="EMBL" id="PKUQ01000010">
    <property type="protein sequence ID" value="PLW78193.1"/>
    <property type="molecule type" value="Genomic_DNA"/>
</dbReference>
<keyword evidence="1" id="KW-1133">Transmembrane helix</keyword>
<organism evidence="2 3">
    <name type="scientific">Cohaesibacter celericrescens</name>
    <dbReference type="NCBI Taxonomy" id="2067669"/>
    <lineage>
        <taxon>Bacteria</taxon>
        <taxon>Pseudomonadati</taxon>
        <taxon>Pseudomonadota</taxon>
        <taxon>Alphaproteobacteria</taxon>
        <taxon>Hyphomicrobiales</taxon>
        <taxon>Cohaesibacteraceae</taxon>
    </lineage>
</organism>
<evidence type="ECO:0000313" key="2">
    <source>
        <dbReference type="EMBL" id="PLW78193.1"/>
    </source>
</evidence>
<keyword evidence="1" id="KW-0812">Transmembrane</keyword>
<evidence type="ECO:0000256" key="1">
    <source>
        <dbReference type="SAM" id="Phobius"/>
    </source>
</evidence>
<reference evidence="2 3" key="1">
    <citation type="submission" date="2018-01" db="EMBL/GenBank/DDBJ databases">
        <title>The draft genome sequence of Cohaesibacter sp. H1304.</title>
        <authorList>
            <person name="Wang N.-N."/>
            <person name="Du Z.-J."/>
        </authorList>
    </citation>
    <scope>NUCLEOTIDE SEQUENCE [LARGE SCALE GENOMIC DNA]</scope>
    <source>
        <strain evidence="2 3">H1304</strain>
    </source>
</reference>
<gene>
    <name evidence="2" type="ORF">C0081_06005</name>
</gene>
<accession>A0A2N5XUK4</accession>
<dbReference type="Proteomes" id="UP000234881">
    <property type="component" value="Unassembled WGS sequence"/>
</dbReference>
<evidence type="ECO:0000313" key="3">
    <source>
        <dbReference type="Proteomes" id="UP000234881"/>
    </source>
</evidence>
<sequence length="251" mass="26314">MAVPFGTYGESEMQMKKTKMVAMVLVTSLSLSGCITTSQPPAEMSPTEMAMRQKATENKRMVQGVVTGAVVGAVVGGGLALLMGGDERAMARGAGLGALAGGTMGGMDAHRVNKEAGAEISKQDELKAIIAEADKNIAHYKQLASQTGKLAAERNKQIADLNSNYSSGELDAEGYRSNMRGSTDIVRVVNGEISEVDRDISDLEGIAKGGKKVDPQIAGLKQQKASLEKQRDALVLAFSRVPKEIGVSVSG</sequence>
<keyword evidence="1" id="KW-0472">Membrane</keyword>
<protein>
    <recommendedName>
        <fullName evidence="4">YMGG-like Gly-zipper domain-containing protein</fullName>
    </recommendedName>
</protein>
<proteinExistence type="predicted"/>
<dbReference type="AlphaFoldDB" id="A0A2N5XUK4"/>
<feature type="transmembrane region" description="Helical" evidence="1">
    <location>
        <begin position="61"/>
        <end position="82"/>
    </location>
</feature>
<keyword evidence="3" id="KW-1185">Reference proteome</keyword>
<evidence type="ECO:0008006" key="4">
    <source>
        <dbReference type="Google" id="ProtNLM"/>
    </source>
</evidence>
<comment type="caution">
    <text evidence="2">The sequence shown here is derived from an EMBL/GenBank/DDBJ whole genome shotgun (WGS) entry which is preliminary data.</text>
</comment>